<feature type="domain" description="VPS9" evidence="6">
    <location>
        <begin position="1225"/>
        <end position="1365"/>
    </location>
</feature>
<feature type="compositionally biased region" description="Polar residues" evidence="4">
    <location>
        <begin position="173"/>
        <end position="182"/>
    </location>
</feature>
<dbReference type="SMART" id="SM00698">
    <property type="entry name" value="MORN"/>
    <property type="match status" value="4"/>
</dbReference>
<dbReference type="Gene3D" id="2.20.110.10">
    <property type="entry name" value="Histone H3 K4-specific methyltransferase SET7/9 N-terminal domain"/>
    <property type="match status" value="2"/>
</dbReference>
<dbReference type="InterPro" id="IPR003123">
    <property type="entry name" value="VPS9"/>
</dbReference>
<protein>
    <recommendedName>
        <fullName evidence="9">VPS9 domain-containing protein</fullName>
    </recommendedName>
</protein>
<sequence>MSIRGGGVNLFVDPEMQITKLKKKTTINLEMLKTLSKTRDDVGDLIFTMESLEPILDRILKRFQMIKKGELVSIINKITDILGETEDLTAKMEKTGALRRIINSSNIKKRIEKINATLLKDIEMFTEIVVQAEVKEAEKETERANVQKPTTPSSVSRNRAASAISPSLPAQDVNPNTVSSPNYGAYIPPPQSSTPHPQSGYVVTDQILIAATNLINQGMTSQGPIIPAPAKIPTPTMARKATDSTPPQPQPSVLQHAIPNHSSPPPQSAVIHPVRPLIDNDNIPRSVEEIVADISKMQQKFPPVEEERYASFANLQLVSPTVSEWDRYLGMPMADWTNFLDFLTRQGVQFLFPDDVDVLKYILDEACLGSVSKQRYNDFSNAYGPIQQCLQKIKEVFQWAFFYGYLSAKEAELLLHHQTTGTYLLRLTKTAVNQFNYSISQGPGRPVSHMLIIANQSGFTHTDERSGEVRVFRSLKEISSQLSQTLRRPFVSTIPSYPWFIGEKSSADVDRMFAATNADPGTFAIRFSSHPGCFAATYFDGTRSARNALIEVVPNAVPDMPEGYKIKGEQDVYANIDDLLDHYSSVLVRSLQIEPQSTFHFGRIKRIAMQNWIDMGSDVEQASTHSDPSSHQVSTSSYPNVQENHDREEAVTPLGYLPMEVAPMSPVISSLRELDLQSSMDSEGGSREGSMIMSPPHYNEPEATDYIARLAINDKKYPTRWMYLYTEHLTISAHRFELTTTWIERMSQDFQNGCALRIVSPEKRIIVIASDKNEMESFLPVVQIQIIFSLSCRGWIAEPGDGTIGHETSKKRFAEYKYSSGNHFTGEWESGVFEGMGVLTSTDGSRYEGNFSRGLKSGWGTSTKSNGERYEGEFLDNLRHGKGIIFYNPDTTHTTAQIPLRFEGNFAKDDRSGQGGMDLYYTDGSILRCKWENDRPSSAPDQQVCLMYSNGERYVGETINASASFTFGLLRNGYGTHHYSNSDRYQGSWSNGVRQGPGYVTNPTTEYAGEWENDRLKGNPIREPVVEQEKKEQKTGFMIIWRRPKPTPSKEEEKDEMKREDERRYRLLRGDQWKTLITSQKYTNWRRNEIVKALDDALSPQNVSKIDVNSQLDRIFNTDFHPVGNMILFFTTTFHLSYRKLSTAVITAHQRLEVQLAYDDIHSFIGALSTHVAITYRSLCSEDGLNKVTHCLFNSIVPSIYDTLMENIDSELHETNSKYASRRLSFRRQTLKQQMNIVSMEPDKINVLLESPDAPFHKAVQILQNIDFCKTVNEKIGCLIQTVDEINTVLKGLFNSSFGADQLLPSICFAAYAAEVPNLMSHLTLVNEMLSGHLRAEALGMHAYVFMQFEIAVRFLNEIELDELESKQKKKPRTRPGTGRYSVIFNPYEEETMWLQESSAEALGRVMQGMEGPKMMVVPLVPHLTPGGYFAPPHVKHPLRSDKRKAEERTSMDITQDSAPVGVVRNRVLKPAFKSGGLVLEMALLDVFPKQTVPTEEEEEEKYTVVVNRMGRRASRTLRINQ</sequence>
<dbReference type="InParanoid" id="A0A2P6N4D0"/>
<organism evidence="7 8">
    <name type="scientific">Planoprotostelium fungivorum</name>
    <dbReference type="NCBI Taxonomy" id="1890364"/>
    <lineage>
        <taxon>Eukaryota</taxon>
        <taxon>Amoebozoa</taxon>
        <taxon>Evosea</taxon>
        <taxon>Variosea</taxon>
        <taxon>Cavosteliida</taxon>
        <taxon>Cavosteliaceae</taxon>
        <taxon>Planoprotostelium</taxon>
    </lineage>
</organism>
<evidence type="ECO:0000313" key="7">
    <source>
        <dbReference type="EMBL" id="PRP78793.1"/>
    </source>
</evidence>
<dbReference type="PANTHER" id="PTHR43215:SF14">
    <property type="entry name" value="RADIAL SPOKE HEAD 1 HOMOLOG"/>
    <property type="match status" value="1"/>
</dbReference>
<comment type="caution">
    <text evidence="7">The sequence shown here is derived from an EMBL/GenBank/DDBJ whole genome shotgun (WGS) entry which is preliminary data.</text>
</comment>
<feature type="compositionally biased region" description="Polar residues" evidence="4">
    <location>
        <begin position="147"/>
        <end position="159"/>
    </location>
</feature>
<feature type="region of interest" description="Disordered" evidence="4">
    <location>
        <begin position="136"/>
        <end position="198"/>
    </location>
</feature>
<dbReference type="Proteomes" id="UP000241769">
    <property type="component" value="Unassembled WGS sequence"/>
</dbReference>
<evidence type="ECO:0000256" key="4">
    <source>
        <dbReference type="SAM" id="MobiDB-lite"/>
    </source>
</evidence>
<dbReference type="SUPFAM" id="SSF82185">
    <property type="entry name" value="Histone H3 K4-specific methyltransferase SET7/9 N-terminal domain"/>
    <property type="match status" value="2"/>
</dbReference>
<gene>
    <name evidence="7" type="ORF">PROFUN_00966</name>
</gene>
<evidence type="ECO:0000259" key="5">
    <source>
        <dbReference type="PROSITE" id="PS50001"/>
    </source>
</evidence>
<dbReference type="Pfam" id="PF02493">
    <property type="entry name" value="MORN"/>
    <property type="match status" value="4"/>
</dbReference>
<evidence type="ECO:0000256" key="2">
    <source>
        <dbReference type="ARBA" id="ARBA00022737"/>
    </source>
</evidence>
<evidence type="ECO:0000256" key="3">
    <source>
        <dbReference type="PROSITE-ProRule" id="PRU00191"/>
    </source>
</evidence>
<feature type="compositionally biased region" description="Polar residues" evidence="4">
    <location>
        <begin position="620"/>
        <end position="642"/>
    </location>
</feature>
<dbReference type="PROSITE" id="PS50001">
    <property type="entry name" value="SH2"/>
    <property type="match status" value="2"/>
</dbReference>
<evidence type="ECO:0000256" key="1">
    <source>
        <dbReference type="ARBA" id="ARBA00022468"/>
    </source>
</evidence>
<keyword evidence="2" id="KW-0677">Repeat</keyword>
<feature type="compositionally biased region" description="Basic and acidic residues" evidence="4">
    <location>
        <begin position="136"/>
        <end position="145"/>
    </location>
</feature>
<keyword evidence="3" id="KW-0727">SH2 domain</keyword>
<dbReference type="GO" id="GO:0005096">
    <property type="term" value="F:GTPase activator activity"/>
    <property type="evidence" value="ECO:0007669"/>
    <property type="project" value="UniProtKB-KW"/>
</dbReference>
<dbReference type="PANTHER" id="PTHR43215">
    <property type="entry name" value="RADIAL SPOKE HEAD 1 HOMOLOG"/>
    <property type="match status" value="1"/>
</dbReference>
<dbReference type="PROSITE" id="PS51205">
    <property type="entry name" value="VPS9"/>
    <property type="match status" value="1"/>
</dbReference>
<feature type="domain" description="SH2" evidence="5">
    <location>
        <begin position="401"/>
        <end position="478"/>
    </location>
</feature>
<evidence type="ECO:0000259" key="6">
    <source>
        <dbReference type="PROSITE" id="PS51205"/>
    </source>
</evidence>
<name>A0A2P6N4D0_9EUKA</name>
<dbReference type="EMBL" id="MDYQ01000207">
    <property type="protein sequence ID" value="PRP78793.1"/>
    <property type="molecule type" value="Genomic_DNA"/>
</dbReference>
<dbReference type="OrthoDB" id="270720at2759"/>
<evidence type="ECO:0008006" key="9">
    <source>
        <dbReference type="Google" id="ProtNLM"/>
    </source>
</evidence>
<proteinExistence type="predicted"/>
<accession>A0A2P6N4D0</accession>
<reference evidence="7 8" key="1">
    <citation type="journal article" date="2018" name="Genome Biol. Evol.">
        <title>Multiple Roots of Fruiting Body Formation in Amoebozoa.</title>
        <authorList>
            <person name="Hillmann F."/>
            <person name="Forbes G."/>
            <person name="Novohradska S."/>
            <person name="Ferling I."/>
            <person name="Riege K."/>
            <person name="Groth M."/>
            <person name="Westermann M."/>
            <person name="Marz M."/>
            <person name="Spaller T."/>
            <person name="Winckler T."/>
            <person name="Schaap P."/>
            <person name="Glockner G."/>
        </authorList>
    </citation>
    <scope>NUCLEOTIDE SEQUENCE [LARGE SCALE GENOMIC DNA]</scope>
    <source>
        <strain evidence="7 8">Jena</strain>
    </source>
</reference>
<feature type="region of interest" description="Disordered" evidence="4">
    <location>
        <begin position="676"/>
        <end position="698"/>
    </location>
</feature>
<dbReference type="InterPro" id="IPR003409">
    <property type="entry name" value="MORN"/>
</dbReference>
<dbReference type="InterPro" id="IPR037191">
    <property type="entry name" value="VPS9_dom_sf"/>
</dbReference>
<dbReference type="SUPFAM" id="SSF109993">
    <property type="entry name" value="VPS9 domain"/>
    <property type="match status" value="1"/>
</dbReference>
<feature type="region of interest" description="Disordered" evidence="4">
    <location>
        <begin position="619"/>
        <end position="645"/>
    </location>
</feature>
<dbReference type="CDD" id="cd00173">
    <property type="entry name" value="SH2"/>
    <property type="match status" value="2"/>
</dbReference>
<feature type="domain" description="SH2" evidence="5">
    <location>
        <begin position="499"/>
        <end position="584"/>
    </location>
</feature>
<dbReference type="Gene3D" id="1.20.1050.80">
    <property type="entry name" value="VPS9 domain"/>
    <property type="match status" value="1"/>
</dbReference>
<dbReference type="STRING" id="1890364.A0A2P6N4D0"/>
<dbReference type="InterPro" id="IPR036860">
    <property type="entry name" value="SH2_dom_sf"/>
</dbReference>
<dbReference type="Gene3D" id="3.30.505.10">
    <property type="entry name" value="SH2 domain"/>
    <property type="match status" value="2"/>
</dbReference>
<dbReference type="SMART" id="SM00252">
    <property type="entry name" value="SH2"/>
    <property type="match status" value="2"/>
</dbReference>
<dbReference type="SUPFAM" id="SSF55550">
    <property type="entry name" value="SH2 domain"/>
    <property type="match status" value="2"/>
</dbReference>
<dbReference type="Pfam" id="PF02204">
    <property type="entry name" value="VPS9"/>
    <property type="match status" value="1"/>
</dbReference>
<evidence type="ECO:0000313" key="8">
    <source>
        <dbReference type="Proteomes" id="UP000241769"/>
    </source>
</evidence>
<keyword evidence="8" id="KW-1185">Reference proteome</keyword>
<dbReference type="InterPro" id="IPR000980">
    <property type="entry name" value="SH2"/>
</dbReference>
<keyword evidence="1" id="KW-0343">GTPase activation</keyword>